<evidence type="ECO:0000256" key="4">
    <source>
        <dbReference type="ARBA" id="ARBA00022729"/>
    </source>
</evidence>
<dbReference type="RefSeq" id="WP_000751602.1">
    <property type="nucleotide sequence ID" value="NZ_BBVT01000010.1"/>
</dbReference>
<keyword evidence="4" id="KW-0732">Signal</keyword>
<organism evidence="6 7">
    <name type="scientific">Escherichia albertii</name>
    <dbReference type="NCBI Taxonomy" id="208962"/>
    <lineage>
        <taxon>Bacteria</taxon>
        <taxon>Pseudomonadati</taxon>
        <taxon>Pseudomonadota</taxon>
        <taxon>Gammaproteobacteria</taxon>
        <taxon>Enterobacterales</taxon>
        <taxon>Enterobacteriaceae</taxon>
        <taxon>Escherichia</taxon>
    </lineage>
</organism>
<dbReference type="PANTHER" id="PTHR30368">
    <property type="entry name" value="SULFATE-BINDING PROTEIN"/>
    <property type="match status" value="1"/>
</dbReference>
<name>A0A680P214_ESCAL</name>
<evidence type="ECO:0000313" key="7">
    <source>
        <dbReference type="Proteomes" id="UP000292187"/>
    </source>
</evidence>
<reference evidence="6 7" key="1">
    <citation type="submission" date="2019-02" db="EMBL/GenBank/DDBJ databases">
        <title>Draft genome sequence of Escherichia albertii strain Mex-12/320a, isolated from an infant with diarrhea, harboring virulence genes associated with diarrheagenic strains of enteropathogenic E. coli.</title>
        <authorList>
            <person name="Maldonado-Puga S."/>
            <person name="Meza-Segura M."/>
            <person name="Zaidi M.B."/>
            <person name="Estrada-Garcia T."/>
        </authorList>
    </citation>
    <scope>NUCLEOTIDE SEQUENCE [LARGE SCALE GENOMIC DNA]</scope>
    <source>
        <strain evidence="6 7">Mex-12/320a</strain>
    </source>
</reference>
<dbReference type="EMBL" id="SIZV01000011">
    <property type="protein sequence ID" value="TBR53221.1"/>
    <property type="molecule type" value="Genomic_DNA"/>
</dbReference>
<evidence type="ECO:0000256" key="5">
    <source>
        <dbReference type="ARBA" id="ARBA00022764"/>
    </source>
</evidence>
<dbReference type="SUPFAM" id="SSF53850">
    <property type="entry name" value="Periplasmic binding protein-like II"/>
    <property type="match status" value="1"/>
</dbReference>
<evidence type="ECO:0000256" key="2">
    <source>
        <dbReference type="ARBA" id="ARBA00006099"/>
    </source>
</evidence>
<comment type="caution">
    <text evidence="6">The sequence shown here is derived from an EMBL/GenBank/DDBJ whole genome shotgun (WGS) entry which is preliminary data.</text>
</comment>
<dbReference type="CDD" id="cd13519">
    <property type="entry name" value="PBP2_PEB3_AcfC"/>
    <property type="match status" value="1"/>
</dbReference>
<dbReference type="Gene3D" id="3.40.190.10">
    <property type="entry name" value="Periplasmic binding protein-like II"/>
    <property type="match status" value="2"/>
</dbReference>
<proteinExistence type="inferred from homology"/>
<dbReference type="PANTHER" id="PTHR30368:SF2">
    <property type="entry name" value="SULFATE-BINDING PROTEIN"/>
    <property type="match status" value="1"/>
</dbReference>
<keyword evidence="3" id="KW-0813">Transport</keyword>
<protein>
    <submittedName>
        <fullName evidence="6">AcfC family adhesin Paa</fullName>
    </submittedName>
</protein>
<evidence type="ECO:0000313" key="6">
    <source>
        <dbReference type="EMBL" id="TBR53221.1"/>
    </source>
</evidence>
<dbReference type="InterPro" id="IPR005669">
    <property type="entry name" value="Thiosulph/SO4-bd"/>
</dbReference>
<evidence type="ECO:0000256" key="1">
    <source>
        <dbReference type="ARBA" id="ARBA00004418"/>
    </source>
</evidence>
<keyword evidence="5" id="KW-0574">Periplasm</keyword>
<dbReference type="GO" id="GO:1902358">
    <property type="term" value="P:sulfate transmembrane transport"/>
    <property type="evidence" value="ECO:0007669"/>
    <property type="project" value="InterPro"/>
</dbReference>
<dbReference type="GO" id="GO:0042597">
    <property type="term" value="C:periplasmic space"/>
    <property type="evidence" value="ECO:0007669"/>
    <property type="project" value="UniProtKB-SubCell"/>
</dbReference>
<evidence type="ECO:0000256" key="3">
    <source>
        <dbReference type="ARBA" id="ARBA00022448"/>
    </source>
</evidence>
<dbReference type="AlphaFoldDB" id="A0A680P214"/>
<dbReference type="Proteomes" id="UP000292187">
    <property type="component" value="Unassembled WGS sequence"/>
</dbReference>
<dbReference type="Pfam" id="PF13531">
    <property type="entry name" value="SBP_bac_11"/>
    <property type="match status" value="1"/>
</dbReference>
<sequence>MKKTLAGVLIFLSSAAYADINLYGPGGPHTALLDAANLYTRKTGVTVNVHYGPQKKWNEEARQNADILFGASEQSALAIVRDHKDRFSEKDIQPLYLRKSILLVKKGNPKNIQGIDDLTRPGIGIIVNDGGGTSNTSGTGVWEDIAGRKGNIETIAGIRKNIILYAPNSGTARKALENQPDADVWITWADWAASNPGIGDVVEIAPDYVIWRDMNIAVRKDADAETRQFAAWLHSDEAAPAFEKYGWVKKGTP</sequence>
<dbReference type="GO" id="GO:0140104">
    <property type="term" value="F:molecular carrier activity"/>
    <property type="evidence" value="ECO:0007669"/>
    <property type="project" value="InterPro"/>
</dbReference>
<gene>
    <name evidence="6" type="primary">paa</name>
    <name evidence="6" type="ORF">EYS06_10040</name>
</gene>
<comment type="similarity">
    <text evidence="2">Belongs to the prokaryotic sulfate-binding protein family.</text>
</comment>
<accession>A0A680P214</accession>
<comment type="subcellular location">
    <subcellularLocation>
        <location evidence="1">Periplasm</location>
    </subcellularLocation>
</comment>